<name>A0A179D6E3_9BACT</name>
<dbReference type="Gene3D" id="3.30.470.30">
    <property type="entry name" value="DNA ligase/mRNA capping enzyme"/>
    <property type="match status" value="1"/>
</dbReference>
<evidence type="ECO:0000259" key="2">
    <source>
        <dbReference type="Pfam" id="PF18330"/>
    </source>
</evidence>
<keyword evidence="4" id="KW-1185">Reference proteome</keyword>
<dbReference type="STRING" id="999894.TDIS_0188"/>
<dbReference type="InterPro" id="IPR001072">
    <property type="entry name" value="RNA_ligase_Pab1020"/>
</dbReference>
<evidence type="ECO:0000313" key="4">
    <source>
        <dbReference type="Proteomes" id="UP000078390"/>
    </source>
</evidence>
<evidence type="ECO:0000259" key="1">
    <source>
        <dbReference type="Pfam" id="PF09414"/>
    </source>
</evidence>
<dbReference type="Pfam" id="PF18330">
    <property type="entry name" value="Lig_C"/>
    <property type="match status" value="1"/>
</dbReference>
<dbReference type="EMBL" id="LWLG01000001">
    <property type="protein sequence ID" value="OAQ21670.1"/>
    <property type="molecule type" value="Genomic_DNA"/>
</dbReference>
<reference evidence="3 4" key="1">
    <citation type="submission" date="2016-04" db="EMBL/GenBank/DDBJ databases">
        <title>Genome analysis of Thermosulfurimonas dismutans, the first thermophilic sulfur-disproportionating bacterium of the phylum Thermodesulfobacteria.</title>
        <authorList>
            <person name="Mardanov A.V."/>
            <person name="Beletsky A.V."/>
            <person name="Kadnikov V.V."/>
            <person name="Slobodkin A.I."/>
            <person name="Ravin N.V."/>
        </authorList>
    </citation>
    <scope>NUCLEOTIDE SEQUENCE [LARGE SCALE GENOMIC DNA]</scope>
    <source>
        <strain evidence="3 4">S95</strain>
    </source>
</reference>
<sequence length="388" mass="45388">MEPRLFEEQWEKLSQIWKYNSLLRRLPEETWREALREGRVLPLSGVSKPLFRIRRAFKGFLEGTVFSKDLFVPGFPRIPRIFRLTAGVPRYFSGFFYAEEKIEGYNIRLFKVEDEILAVTRRGFVCPFATDRFPDFLPHLEEFFETYPNLCVCAEVAGPENPFVSEWPPYIREDVRFFVFDFMRLPSGELLPPKEKYQLLETYGFPHPEINGPFDPGELSPLKELLRRYEAEGREGVVLKPASGGPYVKYVTPISNLEDLRVVFPYLGEVPPEYVTHRLVRYFISQWELFGGPAEEDLARVGRKMLGGLSELLHKVDGGEPVTEIFRARFRTEKAFQALLAHFRHAQVRIEIRSVRWEDGYLRVEFAKIYPRATGFWKHKLEGFSVVD</sequence>
<evidence type="ECO:0000313" key="3">
    <source>
        <dbReference type="EMBL" id="OAQ21670.1"/>
    </source>
</evidence>
<organism evidence="3 4">
    <name type="scientific">Thermosulfurimonas dismutans</name>
    <dbReference type="NCBI Taxonomy" id="999894"/>
    <lineage>
        <taxon>Bacteria</taxon>
        <taxon>Pseudomonadati</taxon>
        <taxon>Thermodesulfobacteriota</taxon>
        <taxon>Thermodesulfobacteria</taxon>
        <taxon>Thermodesulfobacteriales</taxon>
        <taxon>Thermodesulfobacteriaceae</taxon>
        <taxon>Thermosulfurimonas</taxon>
    </lineage>
</organism>
<dbReference type="InterPro" id="IPR021122">
    <property type="entry name" value="RNA_ligase_dom_REL/Rnl2"/>
</dbReference>
<dbReference type="PRINTS" id="PR01048">
    <property type="entry name" value="Y414FAMILY"/>
</dbReference>
<dbReference type="SUPFAM" id="SSF56091">
    <property type="entry name" value="DNA ligase/mRNA capping enzyme, catalytic domain"/>
    <property type="match status" value="1"/>
</dbReference>
<dbReference type="PATRIC" id="fig|999894.6.peg.189"/>
<dbReference type="Pfam" id="PF09414">
    <property type="entry name" value="RNA_ligase"/>
    <property type="match status" value="1"/>
</dbReference>
<proteinExistence type="predicted"/>
<comment type="caution">
    <text evidence="3">The sequence shown here is derived from an EMBL/GenBank/DDBJ whole genome shotgun (WGS) entry which is preliminary data.</text>
</comment>
<dbReference type="Proteomes" id="UP000078390">
    <property type="component" value="Unassembled WGS sequence"/>
</dbReference>
<dbReference type="RefSeq" id="WP_068668356.1">
    <property type="nucleotide sequence ID" value="NZ_LWLG01000001.1"/>
</dbReference>
<dbReference type="GO" id="GO:0016874">
    <property type="term" value="F:ligase activity"/>
    <property type="evidence" value="ECO:0007669"/>
    <property type="project" value="UniProtKB-KW"/>
</dbReference>
<accession>A0A179D6E3</accession>
<dbReference type="AlphaFoldDB" id="A0A179D6E3"/>
<feature type="domain" description="RNA ligase" evidence="1">
    <location>
        <begin position="96"/>
        <end position="251"/>
    </location>
</feature>
<dbReference type="Gene3D" id="3.30.1490.70">
    <property type="match status" value="1"/>
</dbReference>
<keyword evidence="3" id="KW-0436">Ligase</keyword>
<dbReference type="InterPro" id="IPR041596">
    <property type="entry name" value="Lig_Pab1020_C"/>
</dbReference>
<dbReference type="NCBIfam" id="TIGR01209">
    <property type="entry name" value="RNA ligase"/>
    <property type="match status" value="1"/>
</dbReference>
<dbReference type="Gene3D" id="3.30.70.2160">
    <property type="match status" value="1"/>
</dbReference>
<protein>
    <submittedName>
        <fullName evidence="3">RNA ligase</fullName>
    </submittedName>
</protein>
<feature type="domain" description="RNA ligase Pab1020 C-terminal" evidence="2">
    <location>
        <begin position="262"/>
        <end position="383"/>
    </location>
</feature>
<dbReference type="OrthoDB" id="245177at2"/>
<gene>
    <name evidence="3" type="ORF">TDIS_0188</name>
</gene>